<evidence type="ECO:0000256" key="1">
    <source>
        <dbReference type="ARBA" id="ARBA00004123"/>
    </source>
</evidence>
<dbReference type="Gene3D" id="4.10.240.10">
    <property type="entry name" value="Zn(2)-C6 fungal-type DNA-binding domain"/>
    <property type="match status" value="1"/>
</dbReference>
<dbReference type="GO" id="GO:0008270">
    <property type="term" value="F:zinc ion binding"/>
    <property type="evidence" value="ECO:0007669"/>
    <property type="project" value="InterPro"/>
</dbReference>
<reference evidence="8 9" key="1">
    <citation type="journal article" date="2012" name="PLoS Pathog.">
        <title>Diverse lifestyles and strategies of plant pathogenesis encoded in the genomes of eighteen Dothideomycetes fungi.</title>
        <authorList>
            <person name="Ohm R.A."/>
            <person name="Feau N."/>
            <person name="Henrissat B."/>
            <person name="Schoch C.L."/>
            <person name="Horwitz B.A."/>
            <person name="Barry K.W."/>
            <person name="Condon B.J."/>
            <person name="Copeland A.C."/>
            <person name="Dhillon B."/>
            <person name="Glaser F."/>
            <person name="Hesse C.N."/>
            <person name="Kosti I."/>
            <person name="LaButti K."/>
            <person name="Lindquist E.A."/>
            <person name="Lucas S."/>
            <person name="Salamov A.A."/>
            <person name="Bradshaw R.E."/>
            <person name="Ciuffetti L."/>
            <person name="Hamelin R.C."/>
            <person name="Kema G.H.J."/>
            <person name="Lawrence C."/>
            <person name="Scott J.A."/>
            <person name="Spatafora J.W."/>
            <person name="Turgeon B.G."/>
            <person name="de Wit P.J.G.M."/>
            <person name="Zhong S."/>
            <person name="Goodwin S.B."/>
            <person name="Grigoriev I.V."/>
        </authorList>
    </citation>
    <scope>NUCLEOTIDE SEQUENCE [LARGE SCALE GENOMIC DNA]</scope>
    <source>
        <strain evidence="9">28A</strain>
    </source>
</reference>
<keyword evidence="4" id="KW-0804">Transcription</keyword>
<dbReference type="SMART" id="SM00066">
    <property type="entry name" value="GAL4"/>
    <property type="match status" value="1"/>
</dbReference>
<keyword evidence="9" id="KW-1185">Reference proteome</keyword>
<feature type="compositionally biased region" description="Basic and acidic residues" evidence="6">
    <location>
        <begin position="114"/>
        <end position="124"/>
    </location>
</feature>
<dbReference type="CDD" id="cd12148">
    <property type="entry name" value="fungal_TF_MHR"/>
    <property type="match status" value="1"/>
</dbReference>
<dbReference type="eggNOG" id="ENOG502S9TF">
    <property type="taxonomic scope" value="Eukaryota"/>
</dbReference>
<feature type="region of interest" description="Disordered" evidence="6">
    <location>
        <begin position="1"/>
        <end position="39"/>
    </location>
</feature>
<accession>R0KBK5</accession>
<reference evidence="8 9" key="2">
    <citation type="journal article" date="2013" name="PLoS Genet.">
        <title>Comparative genome structure, secondary metabolite, and effector coding capacity across Cochliobolus pathogens.</title>
        <authorList>
            <person name="Condon B.J."/>
            <person name="Leng Y."/>
            <person name="Wu D."/>
            <person name="Bushley K.E."/>
            <person name="Ohm R.A."/>
            <person name="Otillar R."/>
            <person name="Martin J."/>
            <person name="Schackwitz W."/>
            <person name="Grimwood J."/>
            <person name="MohdZainudin N."/>
            <person name="Xue C."/>
            <person name="Wang R."/>
            <person name="Manning V.A."/>
            <person name="Dhillon B."/>
            <person name="Tu Z.J."/>
            <person name="Steffenson B.J."/>
            <person name="Salamov A."/>
            <person name="Sun H."/>
            <person name="Lowry S."/>
            <person name="LaButti K."/>
            <person name="Han J."/>
            <person name="Copeland A."/>
            <person name="Lindquist E."/>
            <person name="Barry K."/>
            <person name="Schmutz J."/>
            <person name="Baker S.E."/>
            <person name="Ciuffetti L.M."/>
            <person name="Grigoriev I.V."/>
            <person name="Zhong S."/>
            <person name="Turgeon B.G."/>
        </authorList>
    </citation>
    <scope>NUCLEOTIDE SEQUENCE [LARGE SCALE GENOMIC DNA]</scope>
    <source>
        <strain evidence="9">28A</strain>
    </source>
</reference>
<name>R0KBK5_EXST2</name>
<evidence type="ECO:0000313" key="8">
    <source>
        <dbReference type="EMBL" id="EOA90318.1"/>
    </source>
</evidence>
<feature type="domain" description="Zn(2)-C6 fungal-type" evidence="7">
    <location>
        <begin position="44"/>
        <end position="78"/>
    </location>
</feature>
<dbReference type="InterPro" id="IPR001138">
    <property type="entry name" value="Zn2Cys6_DnaBD"/>
</dbReference>
<dbReference type="Proteomes" id="UP000016935">
    <property type="component" value="Unassembled WGS sequence"/>
</dbReference>
<protein>
    <recommendedName>
        <fullName evidence="7">Zn(2)-C6 fungal-type domain-containing protein</fullName>
    </recommendedName>
</protein>
<evidence type="ECO:0000256" key="6">
    <source>
        <dbReference type="SAM" id="MobiDB-lite"/>
    </source>
</evidence>
<feature type="region of interest" description="Disordered" evidence="6">
    <location>
        <begin position="623"/>
        <end position="726"/>
    </location>
</feature>
<evidence type="ECO:0000259" key="7">
    <source>
        <dbReference type="PROSITE" id="PS50048"/>
    </source>
</evidence>
<feature type="compositionally biased region" description="Polar residues" evidence="6">
    <location>
        <begin position="140"/>
        <end position="151"/>
    </location>
</feature>
<organism evidence="8 9">
    <name type="scientific">Exserohilum turcicum (strain 28A)</name>
    <name type="common">Northern leaf blight fungus</name>
    <name type="synonym">Setosphaeria turcica</name>
    <dbReference type="NCBI Taxonomy" id="671987"/>
    <lineage>
        <taxon>Eukaryota</taxon>
        <taxon>Fungi</taxon>
        <taxon>Dikarya</taxon>
        <taxon>Ascomycota</taxon>
        <taxon>Pezizomycotina</taxon>
        <taxon>Dothideomycetes</taxon>
        <taxon>Pleosporomycetidae</taxon>
        <taxon>Pleosporales</taxon>
        <taxon>Pleosporineae</taxon>
        <taxon>Pleosporaceae</taxon>
        <taxon>Exserohilum</taxon>
    </lineage>
</organism>
<evidence type="ECO:0000256" key="4">
    <source>
        <dbReference type="ARBA" id="ARBA00023163"/>
    </source>
</evidence>
<feature type="compositionally biased region" description="Polar residues" evidence="6">
    <location>
        <begin position="712"/>
        <end position="721"/>
    </location>
</feature>
<evidence type="ECO:0000313" key="9">
    <source>
        <dbReference type="Proteomes" id="UP000016935"/>
    </source>
</evidence>
<dbReference type="GeneID" id="19394964"/>
<feature type="compositionally biased region" description="Low complexity" evidence="6">
    <location>
        <begin position="663"/>
        <end position="699"/>
    </location>
</feature>
<gene>
    <name evidence="8" type="ORF">SETTUDRAFT_103147</name>
</gene>
<dbReference type="InterPro" id="IPR051089">
    <property type="entry name" value="prtT"/>
</dbReference>
<feature type="compositionally biased region" description="Polar residues" evidence="6">
    <location>
        <begin position="20"/>
        <end position="30"/>
    </location>
</feature>
<dbReference type="OrthoDB" id="5226580at2759"/>
<sequence>MTDQADEGRERSGTRDVWPTANQVANSPESELSKKSQDQPLNRACEACRISKVRCLVNPDASSTQCQRCAKANRACIFAPPAKRRQRKRTDVRVTELEKEIQQMRSLLKANSHASHDVSEHESGDAESDEQANAREEETASTSQRKSSTGTAAAPTRFGSFAAPSNKPPMADPLANSAPKDFLGSSENDIIDRGVISEDLARELFSIWRKELVAACPGITIPKHWSVFDLRENKPALFHAIMAAAAHSKGSALSDRLHEEAVLLYARSAFIKGEKSVQAIQALLVTVAYYSPSKTPGQLQIHQWINMAASMALELGLTSKPRTHEQLPKRAIRSLQKISSPEELLEHCRTIILLYIVSAGFSMRLKRPNILLFNSWMGECFAILEKSKQLEDKRIVAWLKLQRIADEANTAFGFDDASTSFSLSELRMQMILRIFDRRMRDWRKSVPNDAMTLSLEFEYYADMMSMWEFGMDGGRFDVIDFRNRHVTLPALDDDSIQPESLLSRSALQINATTKCINAAQTILDLFIAVPVDELRKSPNALYVRAVYSLITLMKTEYAVGTDPEMGELLESQNLKVNYYLDMALKKTSEAAGPQQCRNPSHWRFILEAKLKAWWDEYEEWRKEDRHLKRRKPNPSSSSSSSNAKGGGSQSGNQPPEFATQNLQQRQHVHQPQPQHQHQRHTTSTSTVRPSPSTSTSSSHHPPDQHDTPSIPPMTTDQTPFTSDMGDFSAAFQNGDLYLWNDLTADNFGGGWVPQGGSYIDMGFGGMNGQGF</sequence>
<keyword evidence="5" id="KW-0539">Nucleus</keyword>
<dbReference type="CDD" id="cd00067">
    <property type="entry name" value="GAL4"/>
    <property type="match status" value="1"/>
</dbReference>
<dbReference type="RefSeq" id="XP_008022193.1">
    <property type="nucleotide sequence ID" value="XM_008024002.1"/>
</dbReference>
<dbReference type="SUPFAM" id="SSF57701">
    <property type="entry name" value="Zn2/Cys6 DNA-binding domain"/>
    <property type="match status" value="1"/>
</dbReference>
<dbReference type="PROSITE" id="PS00463">
    <property type="entry name" value="ZN2_CY6_FUNGAL_1"/>
    <property type="match status" value="1"/>
</dbReference>
<dbReference type="AlphaFoldDB" id="R0KBK5"/>
<dbReference type="STRING" id="671987.R0KBK5"/>
<dbReference type="PANTHER" id="PTHR31845:SF39">
    <property type="entry name" value="TRANSCRIPTION FACTOR PBCR-RELATED"/>
    <property type="match status" value="1"/>
</dbReference>
<dbReference type="HOGENOM" id="CLU_014956_0_0_1"/>
<proteinExistence type="predicted"/>
<dbReference type="InterPro" id="IPR036864">
    <property type="entry name" value="Zn2-C6_fun-type_DNA-bd_sf"/>
</dbReference>
<dbReference type="PROSITE" id="PS50048">
    <property type="entry name" value="ZN2_CY6_FUNGAL_2"/>
    <property type="match status" value="1"/>
</dbReference>
<evidence type="ECO:0000256" key="3">
    <source>
        <dbReference type="ARBA" id="ARBA00023125"/>
    </source>
</evidence>
<keyword evidence="3" id="KW-0238">DNA-binding</keyword>
<dbReference type="GO" id="GO:0000981">
    <property type="term" value="F:DNA-binding transcription factor activity, RNA polymerase II-specific"/>
    <property type="evidence" value="ECO:0007669"/>
    <property type="project" value="InterPro"/>
</dbReference>
<evidence type="ECO:0000256" key="5">
    <source>
        <dbReference type="ARBA" id="ARBA00023242"/>
    </source>
</evidence>
<evidence type="ECO:0000256" key="2">
    <source>
        <dbReference type="ARBA" id="ARBA00023015"/>
    </source>
</evidence>
<dbReference type="EMBL" id="KB908493">
    <property type="protein sequence ID" value="EOA90318.1"/>
    <property type="molecule type" value="Genomic_DNA"/>
</dbReference>
<dbReference type="GO" id="GO:0000976">
    <property type="term" value="F:transcription cis-regulatory region binding"/>
    <property type="evidence" value="ECO:0007669"/>
    <property type="project" value="TreeGrafter"/>
</dbReference>
<feature type="compositionally biased region" description="Basic and acidic residues" evidence="6">
    <location>
        <begin position="1"/>
        <end position="14"/>
    </location>
</feature>
<comment type="subcellular location">
    <subcellularLocation>
        <location evidence="1">Nucleus</location>
    </subcellularLocation>
</comment>
<dbReference type="GO" id="GO:0005634">
    <property type="term" value="C:nucleus"/>
    <property type="evidence" value="ECO:0007669"/>
    <property type="project" value="UniProtKB-SubCell"/>
</dbReference>
<keyword evidence="2" id="KW-0805">Transcription regulation</keyword>
<dbReference type="PANTHER" id="PTHR31845">
    <property type="entry name" value="FINGER DOMAIN PROTEIN, PUTATIVE-RELATED"/>
    <property type="match status" value="1"/>
</dbReference>
<feature type="region of interest" description="Disordered" evidence="6">
    <location>
        <begin position="109"/>
        <end position="179"/>
    </location>
</feature>